<organism evidence="2 3">
    <name type="scientific">Paractinoplanes ovalisporus</name>
    <dbReference type="NCBI Taxonomy" id="2810368"/>
    <lineage>
        <taxon>Bacteria</taxon>
        <taxon>Bacillati</taxon>
        <taxon>Actinomycetota</taxon>
        <taxon>Actinomycetes</taxon>
        <taxon>Micromonosporales</taxon>
        <taxon>Micromonosporaceae</taxon>
        <taxon>Paractinoplanes</taxon>
    </lineage>
</organism>
<evidence type="ECO:0000259" key="1">
    <source>
        <dbReference type="Pfam" id="PF20720"/>
    </source>
</evidence>
<accession>A0ABS2AMH4</accession>
<evidence type="ECO:0000313" key="2">
    <source>
        <dbReference type="EMBL" id="MBM2620995.1"/>
    </source>
</evidence>
<dbReference type="Proteomes" id="UP000632138">
    <property type="component" value="Unassembled WGS sequence"/>
</dbReference>
<reference evidence="2 3" key="1">
    <citation type="submission" date="2021-01" db="EMBL/GenBank/DDBJ databases">
        <title>Actinoplanes sp. nov. LDG1-06 isolated from lichen.</title>
        <authorList>
            <person name="Saeng-In P."/>
            <person name="Phongsopitanun W."/>
            <person name="Kanchanasin P."/>
            <person name="Yuki M."/>
            <person name="Kudo T."/>
            <person name="Ohkuma M."/>
            <person name="Tanasupawat S."/>
        </authorList>
    </citation>
    <scope>NUCLEOTIDE SEQUENCE [LARGE SCALE GENOMIC DNA]</scope>
    <source>
        <strain evidence="2 3">LDG1-06</strain>
    </source>
</reference>
<dbReference type="InterPro" id="IPR049050">
    <property type="entry name" value="nSTAND3"/>
</dbReference>
<comment type="caution">
    <text evidence="2">The sequence shown here is derived from an EMBL/GenBank/DDBJ whole genome shotgun (WGS) entry which is preliminary data.</text>
</comment>
<dbReference type="Pfam" id="PF20720">
    <property type="entry name" value="nSTAND3"/>
    <property type="match status" value="1"/>
</dbReference>
<sequence>MKTPADVYGRHDLIGALRDRPGLVERHFRLWLSSTAVLQTVLNKAAHLRSSWLRDELMRIADTFVPHDGFERAREMLGTQHVCVITGAPRVGKTTVAMMLAYWLMGQDYQVHEITRDVDEIHDLWRDDEPQMFLYDDFLGRTMLDQPNRNEDRRLVSLIRRIRETPGKAFVMTTREHILNQARLRSDQLDGRDVTVATSAVELTDLDMGVRGQIVYNYVSRSAIALQEKARFADPTVWRPIVTHRKFNPRLIQETLRLADTHDRDVAALMRANLEDPLHIWERIVEHELPDEAVHLLEVLFLDDGASVDELARSWSEYRRSMGRGSDRRLYRQAVGLLDGSLIRIERESVSFHNPSVEDYFRHHLSVGRADFSAILDIVENSQQTYRLMEIAAATGGEDVLSFLRNNRGRIESAIVSAHQETTYGFVGQHEDEGAYLD</sequence>
<feature type="domain" description="Novel STAND NTPase 3" evidence="1">
    <location>
        <begin position="64"/>
        <end position="219"/>
    </location>
</feature>
<gene>
    <name evidence="2" type="ORF">JIG36_36395</name>
</gene>
<dbReference type="RefSeq" id="WP_203380979.1">
    <property type="nucleotide sequence ID" value="NZ_JAENHP010000017.1"/>
</dbReference>
<keyword evidence="3" id="KW-1185">Reference proteome</keyword>
<protein>
    <recommendedName>
        <fullName evidence="1">Novel STAND NTPase 3 domain-containing protein</fullName>
    </recommendedName>
</protein>
<dbReference type="SUPFAM" id="SSF52540">
    <property type="entry name" value="P-loop containing nucleoside triphosphate hydrolases"/>
    <property type="match status" value="1"/>
</dbReference>
<proteinExistence type="predicted"/>
<dbReference type="EMBL" id="JAENHP010000017">
    <property type="protein sequence ID" value="MBM2620995.1"/>
    <property type="molecule type" value="Genomic_DNA"/>
</dbReference>
<dbReference type="InterPro" id="IPR027417">
    <property type="entry name" value="P-loop_NTPase"/>
</dbReference>
<name>A0ABS2AMH4_9ACTN</name>
<evidence type="ECO:0000313" key="3">
    <source>
        <dbReference type="Proteomes" id="UP000632138"/>
    </source>
</evidence>